<dbReference type="EMBL" id="CAEZUA010000052">
    <property type="protein sequence ID" value="CAB4591071.1"/>
    <property type="molecule type" value="Genomic_DNA"/>
</dbReference>
<proteinExistence type="predicted"/>
<feature type="domain" description="N-acetyltransferase" evidence="1">
    <location>
        <begin position="16"/>
        <end position="176"/>
    </location>
</feature>
<dbReference type="GO" id="GO:0008999">
    <property type="term" value="F:protein-N-terminal-alanine acetyltransferase activity"/>
    <property type="evidence" value="ECO:0007669"/>
    <property type="project" value="TreeGrafter"/>
</dbReference>
<evidence type="ECO:0000259" key="1">
    <source>
        <dbReference type="PROSITE" id="PS51186"/>
    </source>
</evidence>
<evidence type="ECO:0000313" key="3">
    <source>
        <dbReference type="EMBL" id="CAB4655213.1"/>
    </source>
</evidence>
<name>A0A6J6FQS1_9ZZZZ</name>
<dbReference type="PANTHER" id="PTHR43441:SF2">
    <property type="entry name" value="FAMILY ACETYLTRANSFERASE, PUTATIVE (AFU_ORTHOLOGUE AFUA_7G00850)-RELATED"/>
    <property type="match status" value="1"/>
</dbReference>
<dbReference type="PROSITE" id="PS51186">
    <property type="entry name" value="GNAT"/>
    <property type="match status" value="1"/>
</dbReference>
<sequence>MIWWPSEVPTLSYGLTTLRALTSADIPDVYRELQDPVIHQFTTILPNYTMEDAKLYVTKKATQYLAEKNELAFGIVHDEIFSGVVSLHDIHLADHCAEVGYWIAAPMRRKGIGSTAVRLITEYAFTTMAFRRIEAKVDVKNEASNALFLKEGFEFEAIMRSAKTALDGTQEDMVLYSAIFG</sequence>
<dbReference type="GO" id="GO:1990189">
    <property type="term" value="F:protein N-terminal-serine acetyltransferase activity"/>
    <property type="evidence" value="ECO:0007669"/>
    <property type="project" value="TreeGrafter"/>
</dbReference>
<dbReference type="InterPro" id="IPR051908">
    <property type="entry name" value="Ribosomal_N-acetyltransferase"/>
</dbReference>
<dbReference type="Pfam" id="PF13302">
    <property type="entry name" value="Acetyltransf_3"/>
    <property type="match status" value="1"/>
</dbReference>
<evidence type="ECO:0000313" key="6">
    <source>
        <dbReference type="EMBL" id="CAB4850038.1"/>
    </source>
</evidence>
<dbReference type="EMBL" id="CAFAAR010000026">
    <property type="protein sequence ID" value="CAB4800223.1"/>
    <property type="molecule type" value="Genomic_DNA"/>
</dbReference>
<dbReference type="EMBL" id="CAEZWS010000002">
    <property type="protein sequence ID" value="CAB4655213.1"/>
    <property type="molecule type" value="Genomic_DNA"/>
</dbReference>
<dbReference type="EMBL" id="CAFBQZ010000017">
    <property type="protein sequence ID" value="CAB5071152.1"/>
    <property type="molecule type" value="Genomic_DNA"/>
</dbReference>
<accession>A0A6J6FQS1</accession>
<evidence type="ECO:0000313" key="5">
    <source>
        <dbReference type="EMBL" id="CAB4800223.1"/>
    </source>
</evidence>
<dbReference type="InterPro" id="IPR000182">
    <property type="entry name" value="GNAT_dom"/>
</dbReference>
<dbReference type="PANTHER" id="PTHR43441">
    <property type="entry name" value="RIBOSOMAL-PROTEIN-SERINE ACETYLTRANSFERASE"/>
    <property type="match status" value="1"/>
</dbReference>
<dbReference type="GO" id="GO:0005737">
    <property type="term" value="C:cytoplasm"/>
    <property type="evidence" value="ECO:0007669"/>
    <property type="project" value="TreeGrafter"/>
</dbReference>
<dbReference type="EMBL" id="CAEZXT010000003">
    <property type="protein sequence ID" value="CAB4688223.1"/>
    <property type="molecule type" value="Genomic_DNA"/>
</dbReference>
<dbReference type="Gene3D" id="3.40.630.30">
    <property type="match status" value="1"/>
</dbReference>
<gene>
    <name evidence="2" type="ORF">UFOPK1773_00839</name>
    <name evidence="3" type="ORF">UFOPK2288_00062</name>
    <name evidence="4" type="ORF">UFOPK2589_00085</name>
    <name evidence="5" type="ORF">UFOPK3056_00451</name>
    <name evidence="6" type="ORF">UFOPK3287_00678</name>
    <name evidence="7" type="ORF">UFOPK4074_00740</name>
    <name evidence="8" type="ORF">UFOPK4372_00391</name>
</gene>
<evidence type="ECO:0000313" key="4">
    <source>
        <dbReference type="EMBL" id="CAB4688223.1"/>
    </source>
</evidence>
<dbReference type="AlphaFoldDB" id="A0A6J6FQS1"/>
<reference evidence="2" key="1">
    <citation type="submission" date="2020-05" db="EMBL/GenBank/DDBJ databases">
        <authorList>
            <person name="Chiriac C."/>
            <person name="Salcher M."/>
            <person name="Ghai R."/>
            <person name="Kavagutti S V."/>
        </authorList>
    </citation>
    <scope>NUCLEOTIDE SEQUENCE</scope>
</reference>
<evidence type="ECO:0000313" key="8">
    <source>
        <dbReference type="EMBL" id="CAB5071152.1"/>
    </source>
</evidence>
<dbReference type="InterPro" id="IPR016181">
    <property type="entry name" value="Acyl_CoA_acyltransferase"/>
</dbReference>
<organism evidence="2">
    <name type="scientific">freshwater metagenome</name>
    <dbReference type="NCBI Taxonomy" id="449393"/>
    <lineage>
        <taxon>unclassified sequences</taxon>
        <taxon>metagenomes</taxon>
        <taxon>ecological metagenomes</taxon>
    </lineage>
</organism>
<evidence type="ECO:0000313" key="7">
    <source>
        <dbReference type="EMBL" id="CAB5012947.1"/>
    </source>
</evidence>
<dbReference type="EMBL" id="CAFBPG010000059">
    <property type="protein sequence ID" value="CAB5012947.1"/>
    <property type="molecule type" value="Genomic_DNA"/>
</dbReference>
<dbReference type="EMBL" id="CAFBJH010000035">
    <property type="protein sequence ID" value="CAB4850038.1"/>
    <property type="molecule type" value="Genomic_DNA"/>
</dbReference>
<evidence type="ECO:0000313" key="2">
    <source>
        <dbReference type="EMBL" id="CAB4591071.1"/>
    </source>
</evidence>
<protein>
    <submittedName>
        <fullName evidence="2">Unannotated protein</fullName>
    </submittedName>
</protein>
<dbReference type="SUPFAM" id="SSF55729">
    <property type="entry name" value="Acyl-CoA N-acyltransferases (Nat)"/>
    <property type="match status" value="1"/>
</dbReference>